<evidence type="ECO:0000256" key="2">
    <source>
        <dbReference type="ARBA" id="ARBA00022898"/>
    </source>
</evidence>
<proteinExistence type="predicted"/>
<gene>
    <name evidence="5" type="ORF">GRB80_01975</name>
</gene>
<dbReference type="RefSeq" id="WP_161422375.1">
    <property type="nucleotide sequence ID" value="NZ_JARWMY010000014.1"/>
</dbReference>
<evidence type="ECO:0000313" key="5">
    <source>
        <dbReference type="EMBL" id="NAW11608.1"/>
    </source>
</evidence>
<dbReference type="InterPro" id="IPR009006">
    <property type="entry name" value="Ala_racemase/Decarboxylase_C"/>
</dbReference>
<dbReference type="PANTHER" id="PTHR43727">
    <property type="entry name" value="DIAMINOPIMELATE DECARBOXYLASE"/>
    <property type="match status" value="1"/>
</dbReference>
<evidence type="ECO:0000256" key="1">
    <source>
        <dbReference type="ARBA" id="ARBA00001933"/>
    </source>
</evidence>
<protein>
    <recommendedName>
        <fullName evidence="4">Orn/DAP/Arg decarboxylase 2 N-terminal domain-containing protein</fullName>
    </recommendedName>
</protein>
<accession>A0A7X4VY70</accession>
<comment type="caution">
    <text evidence="5">The sequence shown here is derived from an EMBL/GenBank/DDBJ whole genome shotgun (WGS) entry which is preliminary data.</text>
</comment>
<dbReference type="GO" id="GO:0009089">
    <property type="term" value="P:lysine biosynthetic process via diaminopimelate"/>
    <property type="evidence" value="ECO:0007669"/>
    <property type="project" value="TreeGrafter"/>
</dbReference>
<dbReference type="Gene3D" id="3.20.20.10">
    <property type="entry name" value="Alanine racemase"/>
    <property type="match status" value="1"/>
</dbReference>
<name>A0A7X4VY70_9GAMM</name>
<dbReference type="PANTHER" id="PTHR43727:SF2">
    <property type="entry name" value="GROUP IV DECARBOXYLASE"/>
    <property type="match status" value="1"/>
</dbReference>
<dbReference type="SUPFAM" id="SSF50621">
    <property type="entry name" value="Alanine racemase C-terminal domain-like"/>
    <property type="match status" value="1"/>
</dbReference>
<evidence type="ECO:0000259" key="4">
    <source>
        <dbReference type="Pfam" id="PF02784"/>
    </source>
</evidence>
<dbReference type="InterPro" id="IPR029066">
    <property type="entry name" value="PLP-binding_barrel"/>
</dbReference>
<dbReference type="GO" id="GO:0008836">
    <property type="term" value="F:diaminopimelate decarboxylase activity"/>
    <property type="evidence" value="ECO:0007669"/>
    <property type="project" value="TreeGrafter"/>
</dbReference>
<comment type="cofactor">
    <cofactor evidence="1">
        <name>pyridoxal 5'-phosphate</name>
        <dbReference type="ChEBI" id="CHEBI:597326"/>
    </cofactor>
</comment>
<keyword evidence="6" id="KW-1185">Reference proteome</keyword>
<dbReference type="Proteomes" id="UP000448235">
    <property type="component" value="Unassembled WGS sequence"/>
</dbReference>
<dbReference type="SUPFAM" id="SSF51419">
    <property type="entry name" value="PLP-binding barrel"/>
    <property type="match status" value="1"/>
</dbReference>
<dbReference type="Gene3D" id="2.40.37.10">
    <property type="entry name" value="Lyase, Ornithine Decarboxylase, Chain A, domain 1"/>
    <property type="match status" value="1"/>
</dbReference>
<feature type="compositionally biased region" description="Basic and acidic residues" evidence="3">
    <location>
        <begin position="421"/>
        <end position="433"/>
    </location>
</feature>
<feature type="region of interest" description="Disordered" evidence="3">
    <location>
        <begin position="410"/>
        <end position="433"/>
    </location>
</feature>
<dbReference type="AlphaFoldDB" id="A0A7X4VY70"/>
<dbReference type="EMBL" id="WUTS01000001">
    <property type="protein sequence ID" value="NAW11608.1"/>
    <property type="molecule type" value="Genomic_DNA"/>
</dbReference>
<dbReference type="Pfam" id="PF02784">
    <property type="entry name" value="Orn_Arg_deC_N"/>
    <property type="match status" value="1"/>
</dbReference>
<dbReference type="InterPro" id="IPR022644">
    <property type="entry name" value="De-COase2_N"/>
</dbReference>
<evidence type="ECO:0000256" key="3">
    <source>
        <dbReference type="SAM" id="MobiDB-lite"/>
    </source>
</evidence>
<feature type="domain" description="Orn/DAP/Arg decarboxylase 2 N-terminal" evidence="4">
    <location>
        <begin position="39"/>
        <end position="270"/>
    </location>
</feature>
<reference evidence="5 6" key="1">
    <citation type="submission" date="2019-12" db="EMBL/GenBank/DDBJ databases">
        <title>Draft genome sequencing of Halomonas icarensis D1-1.</title>
        <authorList>
            <person name="Pandiyan K."/>
            <person name="Kushwaha P."/>
            <person name="Gowdham M."/>
            <person name="Chakdar H."/>
            <person name="Singh A."/>
            <person name="Kumar M."/>
            <person name="Saxena A.K."/>
        </authorList>
    </citation>
    <scope>NUCLEOTIDE SEQUENCE [LARGE SCALE GENOMIC DNA]</scope>
    <source>
        <strain evidence="5 6">D1-1</strain>
    </source>
</reference>
<evidence type="ECO:0000313" key="6">
    <source>
        <dbReference type="Proteomes" id="UP000448235"/>
    </source>
</evidence>
<keyword evidence="2" id="KW-0663">Pyridoxal phosphate</keyword>
<organism evidence="5 6">
    <name type="scientific">Halomonas icarae</name>
    <dbReference type="NCBI Taxonomy" id="2691040"/>
    <lineage>
        <taxon>Bacteria</taxon>
        <taxon>Pseudomonadati</taxon>
        <taxon>Pseudomonadota</taxon>
        <taxon>Gammaproteobacteria</taxon>
        <taxon>Oceanospirillales</taxon>
        <taxon>Halomonadaceae</taxon>
        <taxon>Halomonas</taxon>
    </lineage>
</organism>
<sequence>MVEHAFLDEIAREVGDSFYLFDEAAFRRNYLGLRGRLREHWPGTDVAYALKANYMPALVACVADMQGQVEVVSRFEYDVARRFLPAERIIYNGPIKREADLRLALEAGSQVNLDSFAELEALARIAGALPRMRVGLRLNFPSSQLISRFGFDVENGELDEALTRLEALPGAEVVALHCHATCRALGVEDPVRRIRRLCEVATRLLPDHPIETINIGGGLLGEMPASLRSQFSFPVPSLEEYADAIGEAFVHHRPSAVTRLVVEPGVSMVANTMCLAARVMEVRQRRDGWQALLDTSINAVNPTRSSVAPLLEAVSVGAVSARRDEASQPQSFKLVGNTCMEHDVICEEFTAALQVGDFVLAKNRGAYSLNYTPPFIVPACGVVDLEGRVLKRADGDASILASYTQQLEVPRASQPASNNKENADHEHSLHLCR</sequence>